<protein>
    <submittedName>
        <fullName evidence="2">DUF3108 domain-containing protein</fullName>
    </submittedName>
</protein>
<reference evidence="2 3" key="1">
    <citation type="submission" date="2024-04" db="EMBL/GenBank/DDBJ databases">
        <title>Dissimilatory iodate-reducing microorganisms contribute to the enrichment of iodine in groundwater.</title>
        <authorList>
            <person name="Jiang Z."/>
        </authorList>
    </citation>
    <scope>NUCLEOTIDE SEQUENCE [LARGE SCALE GENOMIC DNA]</scope>
    <source>
        <strain evidence="2 3">NCP973</strain>
    </source>
</reference>
<feature type="region of interest" description="Disordered" evidence="1">
    <location>
        <begin position="48"/>
        <end position="73"/>
    </location>
</feature>
<evidence type="ECO:0000313" key="3">
    <source>
        <dbReference type="Proteomes" id="UP001479520"/>
    </source>
</evidence>
<evidence type="ECO:0000256" key="1">
    <source>
        <dbReference type="SAM" id="MobiDB-lite"/>
    </source>
</evidence>
<gene>
    <name evidence="2" type="ORF">AADV58_07040</name>
</gene>
<proteinExistence type="predicted"/>
<organism evidence="2 3">
    <name type="scientific">Azonexus hydrophilus</name>
    <dbReference type="NCBI Taxonomy" id="418702"/>
    <lineage>
        <taxon>Bacteria</taxon>
        <taxon>Pseudomonadati</taxon>
        <taxon>Pseudomonadota</taxon>
        <taxon>Betaproteobacteria</taxon>
        <taxon>Rhodocyclales</taxon>
        <taxon>Azonexaceae</taxon>
        <taxon>Azonexus</taxon>
    </lineage>
</organism>
<dbReference type="EMBL" id="CP151406">
    <property type="protein sequence ID" value="WZJ22892.1"/>
    <property type="molecule type" value="Genomic_DNA"/>
</dbReference>
<dbReference type="Pfam" id="PF11306">
    <property type="entry name" value="DUF3108"/>
    <property type="match status" value="1"/>
</dbReference>
<name>A0ABZ2XLZ4_9RHOO</name>
<dbReference type="RefSeq" id="WP_341744415.1">
    <property type="nucleotide sequence ID" value="NZ_CP151406.1"/>
</dbReference>
<dbReference type="Proteomes" id="UP001479520">
    <property type="component" value="Chromosome"/>
</dbReference>
<dbReference type="InterPro" id="IPR021457">
    <property type="entry name" value="DUF3108"/>
</dbReference>
<keyword evidence="3" id="KW-1185">Reference proteome</keyword>
<accession>A0ABZ2XLZ4</accession>
<sequence length="334" mass="35978">MRKLFIAALLLSLLVHAFALFGIDYGMFGEPPESVPLKAELRALPPLPVPEPSPPPRPKPPVEPIPAPAPVPPVDTAAGLAAMPARDDAAANDALATAVADEAVSPPRPPAVEPVLSGSGRLAFVVVKESLGMQIGRALHQWDFPGDGSYRLSSMIETSGLVALLKPLRQEHESFGRLVAHGLQPEGFRILRNGKPRGDNADFDWATGEVRLERDGSVLKIAPGTQDLLSLIYQLAYLRSPENGSTIGVVAGRSYERYQLDSLGEEEIETPAGRFRTLHLRAAGETLTEIWIALDRQRLPVKIRFTDKKGDSYTQLATTLDISGTGPEMPSGKP</sequence>
<evidence type="ECO:0000313" key="2">
    <source>
        <dbReference type="EMBL" id="WZJ22892.1"/>
    </source>
</evidence>